<dbReference type="InterPro" id="IPR005467">
    <property type="entry name" value="His_kinase_dom"/>
</dbReference>
<keyword evidence="7" id="KW-0472">Membrane</keyword>
<gene>
    <name evidence="10" type="ORF">SAMN04487960_105229</name>
</gene>
<dbReference type="InterPro" id="IPR035965">
    <property type="entry name" value="PAS-like_dom_sf"/>
</dbReference>
<evidence type="ECO:0000256" key="4">
    <source>
        <dbReference type="ARBA" id="ARBA00022679"/>
    </source>
</evidence>
<dbReference type="CDD" id="cd00082">
    <property type="entry name" value="HisKA"/>
    <property type="match status" value="1"/>
</dbReference>
<dbReference type="Proteomes" id="UP000199675">
    <property type="component" value="Unassembled WGS sequence"/>
</dbReference>
<dbReference type="FunFam" id="3.30.565.10:FF:000006">
    <property type="entry name" value="Sensor histidine kinase WalK"/>
    <property type="match status" value="1"/>
</dbReference>
<accession>A0A1H2Y1I0</accession>
<dbReference type="Gene3D" id="1.10.287.130">
    <property type="match status" value="1"/>
</dbReference>
<evidence type="ECO:0000256" key="6">
    <source>
        <dbReference type="SAM" id="Coils"/>
    </source>
</evidence>
<organism evidence="10 11">
    <name type="scientific">Marinobacter mobilis</name>
    <dbReference type="NCBI Taxonomy" id="488533"/>
    <lineage>
        <taxon>Bacteria</taxon>
        <taxon>Pseudomonadati</taxon>
        <taxon>Pseudomonadota</taxon>
        <taxon>Gammaproteobacteria</taxon>
        <taxon>Pseudomonadales</taxon>
        <taxon>Marinobacteraceae</taxon>
        <taxon>Marinobacter</taxon>
    </lineage>
</organism>
<dbReference type="SUPFAM" id="SSF55785">
    <property type="entry name" value="PYP-like sensor domain (PAS domain)"/>
    <property type="match status" value="1"/>
</dbReference>
<dbReference type="EC" id="2.7.13.3" evidence="2"/>
<feature type="transmembrane region" description="Helical" evidence="7">
    <location>
        <begin position="27"/>
        <end position="51"/>
    </location>
</feature>
<dbReference type="OrthoDB" id="9808408at2"/>
<evidence type="ECO:0000256" key="1">
    <source>
        <dbReference type="ARBA" id="ARBA00000085"/>
    </source>
</evidence>
<feature type="transmembrane region" description="Helical" evidence="7">
    <location>
        <begin position="98"/>
        <end position="115"/>
    </location>
</feature>
<evidence type="ECO:0000256" key="7">
    <source>
        <dbReference type="SAM" id="Phobius"/>
    </source>
</evidence>
<dbReference type="InterPro" id="IPR036097">
    <property type="entry name" value="HisK_dim/P_sf"/>
</dbReference>
<evidence type="ECO:0000256" key="2">
    <source>
        <dbReference type="ARBA" id="ARBA00012438"/>
    </source>
</evidence>
<keyword evidence="3" id="KW-0597">Phosphoprotein</keyword>
<evidence type="ECO:0000259" key="8">
    <source>
        <dbReference type="PROSITE" id="PS50109"/>
    </source>
</evidence>
<dbReference type="InterPro" id="IPR003594">
    <property type="entry name" value="HATPase_dom"/>
</dbReference>
<feature type="transmembrane region" description="Helical" evidence="7">
    <location>
        <begin position="63"/>
        <end position="86"/>
    </location>
</feature>
<proteinExistence type="predicted"/>
<protein>
    <recommendedName>
        <fullName evidence="2">histidine kinase</fullName>
        <ecNumber evidence="2">2.7.13.3</ecNumber>
    </recommendedName>
</protein>
<dbReference type="Pfam" id="PF25487">
    <property type="entry name" value="ETR1_N"/>
    <property type="match status" value="1"/>
</dbReference>
<dbReference type="Gene3D" id="3.30.565.10">
    <property type="entry name" value="Histidine kinase-like ATPase, C-terminal domain"/>
    <property type="match status" value="1"/>
</dbReference>
<dbReference type="SMART" id="SM00387">
    <property type="entry name" value="HATPase_c"/>
    <property type="match status" value="1"/>
</dbReference>
<dbReference type="GO" id="GO:0000155">
    <property type="term" value="F:phosphorelay sensor kinase activity"/>
    <property type="evidence" value="ECO:0007669"/>
    <property type="project" value="InterPro"/>
</dbReference>
<evidence type="ECO:0000259" key="9">
    <source>
        <dbReference type="PROSITE" id="PS50112"/>
    </source>
</evidence>
<dbReference type="SUPFAM" id="SSF55874">
    <property type="entry name" value="ATPase domain of HSP90 chaperone/DNA topoisomerase II/histidine kinase"/>
    <property type="match status" value="1"/>
</dbReference>
<dbReference type="Gene3D" id="3.30.450.20">
    <property type="entry name" value="PAS domain"/>
    <property type="match status" value="1"/>
</dbReference>
<evidence type="ECO:0000256" key="3">
    <source>
        <dbReference type="ARBA" id="ARBA00022553"/>
    </source>
</evidence>
<dbReference type="InterPro" id="IPR003661">
    <property type="entry name" value="HisK_dim/P_dom"/>
</dbReference>
<keyword evidence="7" id="KW-1133">Transmembrane helix</keyword>
<dbReference type="AlphaFoldDB" id="A0A1H2Y1I0"/>
<dbReference type="CDD" id="cd00130">
    <property type="entry name" value="PAS"/>
    <property type="match status" value="1"/>
</dbReference>
<dbReference type="PROSITE" id="PS50112">
    <property type="entry name" value="PAS"/>
    <property type="match status" value="1"/>
</dbReference>
<dbReference type="Pfam" id="PF00512">
    <property type="entry name" value="HisKA"/>
    <property type="match status" value="1"/>
</dbReference>
<sequence>MNDGLGEWLNSTFMGHGHCYLWRNDLVYLHSISDGAIALSYFTIPAALYVLMAKRKDLEYQWMFVLFALFIFACGATHVLSIWNIWNGDYYLSGVVKAITAVVSILTAILIWPLIPQALALPRPMQLQQANEGLRAEISLREKSERMLAMASSDLQRRVDELTETKRRLEQEISQRERMEMRFRNLFEASPVGLMLVKQDGRIQLVNQRVASMIGMSVDTLHGSNVRELVVGPDWRKHGWQRQDALALGEGGRQLPVEVGVNPLEAGEGAPMVVSLEDTTERQQHETRQREYTEALKRSNEELEQFAFIASHDLREPLRKLLSFTQLLTSGRYGQFDEKGQQFVSYIRDAAERMDALLSSLLKYSRVISQGNPFESVDLNDVVRDVQKDLQLSIAEAGVNIHVQALGTVFGDAVQLRQLFQNLISNSIRYRREGVLPEVSITGEPLANARYRLSVKDNGIGFDMKYKDQIFEIFKRLHGRSEYEGTGVGLAICRKIVMRHNGTIAVESVPGKGAEFTIVLPTDRSNNTL</sequence>
<dbReference type="RefSeq" id="WP_091813043.1">
    <property type="nucleotide sequence ID" value="NZ_FNNE01000005.1"/>
</dbReference>
<dbReference type="EMBL" id="FNNE01000005">
    <property type="protein sequence ID" value="SDW98911.1"/>
    <property type="molecule type" value="Genomic_DNA"/>
</dbReference>
<dbReference type="STRING" id="488533.SAMN04487960_105229"/>
<dbReference type="InterPro" id="IPR052162">
    <property type="entry name" value="Sensor_kinase/Photoreceptor"/>
</dbReference>
<dbReference type="Pfam" id="PF02518">
    <property type="entry name" value="HATPase_c"/>
    <property type="match status" value="1"/>
</dbReference>
<feature type="domain" description="PAS" evidence="9">
    <location>
        <begin position="179"/>
        <end position="234"/>
    </location>
</feature>
<evidence type="ECO:0000313" key="11">
    <source>
        <dbReference type="Proteomes" id="UP000199675"/>
    </source>
</evidence>
<keyword evidence="6" id="KW-0175">Coiled coil</keyword>
<comment type="catalytic activity">
    <reaction evidence="1">
        <text>ATP + protein L-histidine = ADP + protein N-phospho-L-histidine.</text>
        <dbReference type="EC" id="2.7.13.3"/>
    </reaction>
</comment>
<dbReference type="InterPro" id="IPR036890">
    <property type="entry name" value="HATPase_C_sf"/>
</dbReference>
<dbReference type="InterPro" id="IPR058544">
    <property type="entry name" value="ETR1_N"/>
</dbReference>
<dbReference type="NCBIfam" id="TIGR00229">
    <property type="entry name" value="sensory_box"/>
    <property type="match status" value="1"/>
</dbReference>
<dbReference type="InterPro" id="IPR004358">
    <property type="entry name" value="Sig_transdc_His_kin-like_C"/>
</dbReference>
<dbReference type="SMART" id="SM00091">
    <property type="entry name" value="PAS"/>
    <property type="match status" value="1"/>
</dbReference>
<keyword evidence="7" id="KW-0812">Transmembrane</keyword>
<dbReference type="SUPFAM" id="SSF47384">
    <property type="entry name" value="Homodimeric domain of signal transducing histidine kinase"/>
    <property type="match status" value="1"/>
</dbReference>
<dbReference type="Pfam" id="PF13188">
    <property type="entry name" value="PAS_8"/>
    <property type="match status" value="1"/>
</dbReference>
<dbReference type="PANTHER" id="PTHR43304">
    <property type="entry name" value="PHYTOCHROME-LIKE PROTEIN CPH1"/>
    <property type="match status" value="1"/>
</dbReference>
<feature type="domain" description="Histidine kinase" evidence="8">
    <location>
        <begin position="309"/>
        <end position="524"/>
    </location>
</feature>
<keyword evidence="4" id="KW-0808">Transferase</keyword>
<keyword evidence="5" id="KW-0418">Kinase</keyword>
<name>A0A1H2Y1I0_9GAMM</name>
<dbReference type="PANTHER" id="PTHR43304:SF1">
    <property type="entry name" value="PAC DOMAIN-CONTAINING PROTEIN"/>
    <property type="match status" value="1"/>
</dbReference>
<keyword evidence="11" id="KW-1185">Reference proteome</keyword>
<reference evidence="10 11" key="1">
    <citation type="submission" date="2016-10" db="EMBL/GenBank/DDBJ databases">
        <authorList>
            <person name="de Groot N.N."/>
        </authorList>
    </citation>
    <scope>NUCLEOTIDE SEQUENCE [LARGE SCALE GENOMIC DNA]</scope>
    <source>
        <strain evidence="10 11">CGMCC 1.7059</strain>
    </source>
</reference>
<dbReference type="GO" id="GO:0005886">
    <property type="term" value="C:plasma membrane"/>
    <property type="evidence" value="ECO:0007669"/>
    <property type="project" value="UniProtKB-ARBA"/>
</dbReference>
<dbReference type="SMART" id="SM00388">
    <property type="entry name" value="HisKA"/>
    <property type="match status" value="1"/>
</dbReference>
<evidence type="ECO:0000256" key="5">
    <source>
        <dbReference type="ARBA" id="ARBA00022777"/>
    </source>
</evidence>
<dbReference type="InterPro" id="IPR000014">
    <property type="entry name" value="PAS"/>
</dbReference>
<dbReference type="PRINTS" id="PR00344">
    <property type="entry name" value="BCTRLSENSOR"/>
</dbReference>
<evidence type="ECO:0000313" key="10">
    <source>
        <dbReference type="EMBL" id="SDW98911.1"/>
    </source>
</evidence>
<dbReference type="PROSITE" id="PS50109">
    <property type="entry name" value="HIS_KIN"/>
    <property type="match status" value="1"/>
</dbReference>
<feature type="coiled-coil region" evidence="6">
    <location>
        <begin position="152"/>
        <end position="182"/>
    </location>
</feature>